<dbReference type="FunFam" id="3.40.50.300:FF:000006">
    <property type="entry name" value="DNA-binding transcriptional regulator NtrC"/>
    <property type="match status" value="1"/>
</dbReference>
<dbReference type="Pfam" id="PF00158">
    <property type="entry name" value="Sigma54_activat"/>
    <property type="match status" value="1"/>
</dbReference>
<dbReference type="InterPro" id="IPR002078">
    <property type="entry name" value="Sigma_54_int"/>
</dbReference>
<comment type="caution">
    <text evidence="7">The sequence shown here is derived from an EMBL/GenBank/DDBJ whole genome shotgun (WGS) entry which is preliminary data.</text>
</comment>
<protein>
    <submittedName>
        <fullName evidence="7">Sigma 54-interacting transcriptional regulator</fullName>
    </submittedName>
</protein>
<dbReference type="InterPro" id="IPR025943">
    <property type="entry name" value="Sigma_54_int_dom_ATP-bd_2"/>
</dbReference>
<keyword evidence="1" id="KW-0547">Nucleotide-binding</keyword>
<keyword evidence="3" id="KW-0805">Transcription regulation</keyword>
<dbReference type="CDD" id="cd00009">
    <property type="entry name" value="AAA"/>
    <property type="match status" value="1"/>
</dbReference>
<dbReference type="PROSITE" id="PS00675">
    <property type="entry name" value="SIGMA54_INTERACT_1"/>
    <property type="match status" value="1"/>
</dbReference>
<dbReference type="Gene3D" id="1.10.10.60">
    <property type="entry name" value="Homeodomain-like"/>
    <property type="match status" value="1"/>
</dbReference>
<dbReference type="InterPro" id="IPR025662">
    <property type="entry name" value="Sigma_54_int_dom_ATP-bd_1"/>
</dbReference>
<dbReference type="PANTHER" id="PTHR32071">
    <property type="entry name" value="TRANSCRIPTIONAL REGULATORY PROTEIN"/>
    <property type="match status" value="1"/>
</dbReference>
<dbReference type="Proteomes" id="UP000622687">
    <property type="component" value="Unassembled WGS sequence"/>
</dbReference>
<dbReference type="PROSITE" id="PS50045">
    <property type="entry name" value="SIGMA54_INTERACT_4"/>
    <property type="match status" value="1"/>
</dbReference>
<evidence type="ECO:0000313" key="8">
    <source>
        <dbReference type="Proteomes" id="UP000622687"/>
    </source>
</evidence>
<dbReference type="EMBL" id="JAEEGB010000005">
    <property type="protein sequence ID" value="MBI6871909.1"/>
    <property type="molecule type" value="Genomic_DNA"/>
</dbReference>
<reference evidence="7" key="1">
    <citation type="submission" date="2020-12" db="EMBL/GenBank/DDBJ databases">
        <title>Clostridium thailandense sp. nov., a novel acetogenic bacterium isolated from peat land soil in Thailand.</title>
        <authorList>
            <person name="Chaikitkaew S."/>
            <person name="Birkeland N.K."/>
        </authorList>
    </citation>
    <scope>NUCLEOTIDE SEQUENCE</scope>
    <source>
        <strain evidence="7">DSM 17425</strain>
    </source>
</reference>
<dbReference type="InterPro" id="IPR027417">
    <property type="entry name" value="P-loop_NTPase"/>
</dbReference>
<sequence length="474" mass="53923">MLENNNTSFNKEEISSLFTYITSLIFDQLPIPINIVDTDCKVIVMNKAFLKLLNLKHEDVEGKYLPEIDPTVRLPLVLKTGQAEIGQKHKFKDGRECIVDRIPLFYHNKIIGGLGIISIDDLSFLYNLLVEDDFTKKLSLYKASKVSEVYNSKYTFNDILTISSTGFSCKKKAIKYSGVDFTVLITGESGVGKELFAHSIHNASPRKEGPFIPVNCGAIPETLIESELFGYEEGAFTGAQKSGKKGKFELANGGTIFLDEIGELPLSMQTKLLRVLQEKELEKVGSNKKTIIDVRVVAATNASLEDKVKQGKFRLDLFYRLNVLNLKVPSLRERGEDIQLLAEHFATKLYQKLGIYKIIPDEIIKILKSYSWPGNVRELKNIIESIIINSEDTIIKNEDIPEYILKNVQKQQMKNYQLDCPKNLTLKDTLKEIEMKIIHDTLKKCNYNKKETCKTLGIPRMTLYRKLNEKHSIK</sequence>
<accession>A0A934HU16</accession>
<evidence type="ECO:0000256" key="5">
    <source>
        <dbReference type="ARBA" id="ARBA00023163"/>
    </source>
</evidence>
<dbReference type="SMART" id="SM00382">
    <property type="entry name" value="AAA"/>
    <property type="match status" value="1"/>
</dbReference>
<dbReference type="Pfam" id="PF02954">
    <property type="entry name" value="HTH_8"/>
    <property type="match status" value="1"/>
</dbReference>
<dbReference type="SUPFAM" id="SSF52540">
    <property type="entry name" value="P-loop containing nucleoside triphosphate hydrolases"/>
    <property type="match status" value="1"/>
</dbReference>
<dbReference type="AlphaFoldDB" id="A0A934HU16"/>
<dbReference type="PROSITE" id="PS00688">
    <property type="entry name" value="SIGMA54_INTERACT_3"/>
    <property type="match status" value="1"/>
</dbReference>
<dbReference type="SUPFAM" id="SSF46689">
    <property type="entry name" value="Homeodomain-like"/>
    <property type="match status" value="1"/>
</dbReference>
<evidence type="ECO:0000256" key="4">
    <source>
        <dbReference type="ARBA" id="ARBA00023125"/>
    </source>
</evidence>
<dbReference type="InterPro" id="IPR009057">
    <property type="entry name" value="Homeodomain-like_sf"/>
</dbReference>
<evidence type="ECO:0000259" key="6">
    <source>
        <dbReference type="PROSITE" id="PS50045"/>
    </source>
</evidence>
<organism evidence="7 8">
    <name type="scientific">Clostridium aciditolerans</name>
    <dbReference type="NCBI Taxonomy" id="339861"/>
    <lineage>
        <taxon>Bacteria</taxon>
        <taxon>Bacillati</taxon>
        <taxon>Bacillota</taxon>
        <taxon>Clostridia</taxon>
        <taxon>Eubacteriales</taxon>
        <taxon>Clostridiaceae</taxon>
        <taxon>Clostridium</taxon>
    </lineage>
</organism>
<keyword evidence="2" id="KW-0067">ATP-binding</keyword>
<dbReference type="PROSITE" id="PS00676">
    <property type="entry name" value="SIGMA54_INTERACT_2"/>
    <property type="match status" value="1"/>
</dbReference>
<dbReference type="InterPro" id="IPR035965">
    <property type="entry name" value="PAS-like_dom_sf"/>
</dbReference>
<dbReference type="GO" id="GO:0005524">
    <property type="term" value="F:ATP binding"/>
    <property type="evidence" value="ECO:0007669"/>
    <property type="project" value="UniProtKB-KW"/>
</dbReference>
<evidence type="ECO:0000256" key="3">
    <source>
        <dbReference type="ARBA" id="ARBA00023015"/>
    </source>
</evidence>
<gene>
    <name evidence="7" type="ORF">I6U51_04205</name>
</gene>
<dbReference type="GO" id="GO:0043565">
    <property type="term" value="F:sequence-specific DNA binding"/>
    <property type="evidence" value="ECO:0007669"/>
    <property type="project" value="InterPro"/>
</dbReference>
<dbReference type="Gene3D" id="3.30.450.20">
    <property type="entry name" value="PAS domain"/>
    <property type="match status" value="1"/>
</dbReference>
<dbReference type="Gene3D" id="1.10.8.60">
    <property type="match status" value="1"/>
</dbReference>
<dbReference type="RefSeq" id="WP_211141345.1">
    <property type="nucleotide sequence ID" value="NZ_JAEEGB010000005.1"/>
</dbReference>
<dbReference type="InterPro" id="IPR003593">
    <property type="entry name" value="AAA+_ATPase"/>
</dbReference>
<evidence type="ECO:0000256" key="1">
    <source>
        <dbReference type="ARBA" id="ARBA00022741"/>
    </source>
</evidence>
<evidence type="ECO:0000256" key="2">
    <source>
        <dbReference type="ARBA" id="ARBA00022840"/>
    </source>
</evidence>
<proteinExistence type="predicted"/>
<dbReference type="InterPro" id="IPR058031">
    <property type="entry name" value="AAA_lid_NorR"/>
</dbReference>
<dbReference type="SUPFAM" id="SSF55785">
    <property type="entry name" value="PYP-like sensor domain (PAS domain)"/>
    <property type="match status" value="1"/>
</dbReference>
<dbReference type="GO" id="GO:0006355">
    <property type="term" value="P:regulation of DNA-templated transcription"/>
    <property type="evidence" value="ECO:0007669"/>
    <property type="project" value="InterPro"/>
</dbReference>
<dbReference type="PANTHER" id="PTHR32071:SF57">
    <property type="entry name" value="C4-DICARBOXYLATE TRANSPORT TRANSCRIPTIONAL REGULATORY PROTEIN DCTD"/>
    <property type="match status" value="1"/>
</dbReference>
<dbReference type="Gene3D" id="3.40.50.300">
    <property type="entry name" value="P-loop containing nucleotide triphosphate hydrolases"/>
    <property type="match status" value="1"/>
</dbReference>
<keyword evidence="4" id="KW-0238">DNA-binding</keyword>
<dbReference type="InterPro" id="IPR002197">
    <property type="entry name" value="HTH_Fis"/>
</dbReference>
<keyword evidence="5" id="KW-0804">Transcription</keyword>
<name>A0A934HU16_9CLOT</name>
<dbReference type="Pfam" id="PF25601">
    <property type="entry name" value="AAA_lid_14"/>
    <property type="match status" value="1"/>
</dbReference>
<keyword evidence="8" id="KW-1185">Reference proteome</keyword>
<dbReference type="InterPro" id="IPR025944">
    <property type="entry name" value="Sigma_54_int_dom_CS"/>
</dbReference>
<feature type="domain" description="Sigma-54 factor interaction" evidence="6">
    <location>
        <begin position="180"/>
        <end position="388"/>
    </location>
</feature>
<evidence type="ECO:0000313" key="7">
    <source>
        <dbReference type="EMBL" id="MBI6871909.1"/>
    </source>
</evidence>